<reference evidence="11" key="4">
    <citation type="submission" date="2019-01" db="EMBL/GenBank/DDBJ databases">
        <authorList>
            <consortium name="NCBI Pathogen Detection Project"/>
        </authorList>
    </citation>
    <scope>NUCLEOTIDE SEQUENCE</scope>
    <source>
        <strain evidence="11">BCW_3452</strain>
    </source>
</reference>
<keyword evidence="14" id="KW-1185">Reference proteome</keyword>
<evidence type="ECO:0000256" key="5">
    <source>
        <dbReference type="ARBA" id="ARBA00023136"/>
    </source>
</evidence>
<dbReference type="InterPro" id="IPR003646">
    <property type="entry name" value="SH3-like_bac-type"/>
</dbReference>
<feature type="signal peptide" evidence="8">
    <location>
        <begin position="1"/>
        <end position="20"/>
    </location>
</feature>
<dbReference type="Proteomes" id="UP000054370">
    <property type="component" value="Unassembled WGS sequence"/>
</dbReference>
<organism evidence="11 16">
    <name type="scientific">Vibrio vulnificus</name>
    <dbReference type="NCBI Taxonomy" id="672"/>
    <lineage>
        <taxon>Bacteria</taxon>
        <taxon>Pseudomonadati</taxon>
        <taxon>Pseudomonadota</taxon>
        <taxon>Gammaproteobacteria</taxon>
        <taxon>Vibrionales</taxon>
        <taxon>Vibrionaceae</taxon>
        <taxon>Vibrio</taxon>
    </lineage>
</organism>
<evidence type="ECO:0000256" key="2">
    <source>
        <dbReference type="ARBA" id="ARBA00022692"/>
    </source>
</evidence>
<reference evidence="12" key="5">
    <citation type="submission" date="2021-03" db="EMBL/GenBank/DDBJ databases">
        <title>Study of the foodborne Vibrio vulnificus isolates from China.</title>
        <authorList>
            <person name="Zheng Z."/>
            <person name="Ye L."/>
        </authorList>
    </citation>
    <scope>NUCLEOTIDE SEQUENCE</scope>
    <source>
        <strain evidence="12">Vv1582</strain>
    </source>
</reference>
<dbReference type="KEGG" id="vvl:VV93_v1c05150"/>
<dbReference type="SMART" id="SM00287">
    <property type="entry name" value="SH3b"/>
    <property type="match status" value="1"/>
</dbReference>
<dbReference type="Proteomes" id="UP000263418">
    <property type="component" value="Chromosome 1"/>
</dbReference>
<feature type="coiled-coil region" evidence="6">
    <location>
        <begin position="92"/>
        <end position="165"/>
    </location>
</feature>
<protein>
    <submittedName>
        <fullName evidence="10">Arylsulfatase</fullName>
    </submittedName>
    <submittedName>
        <fullName evidence="11 13">SH3 domain-containing protein</fullName>
    </submittedName>
</protein>
<keyword evidence="6" id="KW-0175">Coiled coil</keyword>
<dbReference type="GO" id="GO:0016020">
    <property type="term" value="C:membrane"/>
    <property type="evidence" value="ECO:0007669"/>
    <property type="project" value="UniProtKB-SubCell"/>
</dbReference>
<evidence type="ECO:0000313" key="15">
    <source>
        <dbReference type="Proteomes" id="UP000263418"/>
    </source>
</evidence>
<reference evidence="13 14" key="2">
    <citation type="submission" date="2017-12" db="EMBL/GenBank/DDBJ databases">
        <title>FDA dAtabase for Regulatory Grade micrObial Sequences (FDA-ARGOS): Supporting development and validation of Infectious Disease Dx tests.</title>
        <authorList>
            <person name="Hoffmann M."/>
            <person name="Allard M."/>
            <person name="Evans P."/>
            <person name="Brown E."/>
            <person name="Tallon L.J."/>
            <person name="Sadzewicz L."/>
            <person name="Sengamalay N."/>
            <person name="Ott S."/>
            <person name="Godinez A."/>
            <person name="Nagaraj S."/>
            <person name="Vavikolanu K."/>
            <person name="Aluvathingal J."/>
            <person name="Nadendla S."/>
            <person name="Hobson J."/>
            <person name="Sichtig H."/>
        </authorList>
    </citation>
    <scope>NUCLEOTIDE SEQUENCE [LARGE SCALE GENOMIC DNA]</scope>
    <source>
        <strain evidence="14">ATCC 29307</strain>
        <strain evidence="13">FDAARGOS_118</strain>
    </source>
</reference>
<dbReference type="OMA" id="HKGREGW"/>
<dbReference type="RefSeq" id="WP_011149480.1">
    <property type="nucleotide sequence ID" value="NZ_CBCSFK010000005.1"/>
</dbReference>
<dbReference type="Proteomes" id="UP000863257">
    <property type="component" value="Unassembled WGS sequence"/>
</dbReference>
<dbReference type="EMBL" id="JAFKOQ010000004">
    <property type="protein sequence ID" value="MBN8121877.1"/>
    <property type="molecule type" value="Genomic_DNA"/>
</dbReference>
<evidence type="ECO:0000313" key="12">
    <source>
        <dbReference type="EMBL" id="MBN8121877.1"/>
    </source>
</evidence>
<comment type="subcellular location">
    <subcellularLocation>
        <location evidence="1">Membrane</location>
        <topology evidence="1">Single-pass membrane protein</topology>
    </subcellularLocation>
</comment>
<evidence type="ECO:0000313" key="10">
    <source>
        <dbReference type="EMBL" id="AXX60901.1"/>
    </source>
</evidence>
<sequence>MKKLIVTVLLTLLAVPSVFAQDRYIADELFTYMHSGPNNTFRIIGSVDAGSKVKLLQTNSETGYSEVVDERGRKGWVQAKFITRQESMAVRLPRLEKELKEVKSQLANARQNADTEKAGLVDSLDTRNQQISDLEKKYSEISDQLASVQTENRQLRAKLDTQKDDLLLKYFMYGGGVAGIGLLFGLILPYMIPRRKKSNSGWA</sequence>
<dbReference type="Gene3D" id="2.30.30.40">
    <property type="entry name" value="SH3 Domains"/>
    <property type="match status" value="1"/>
</dbReference>
<dbReference type="OrthoDB" id="9790951at2"/>
<evidence type="ECO:0000256" key="4">
    <source>
        <dbReference type="ARBA" id="ARBA00022989"/>
    </source>
</evidence>
<dbReference type="Proteomes" id="UP000664056">
    <property type="component" value="Unassembled WGS sequence"/>
</dbReference>
<evidence type="ECO:0000313" key="11">
    <source>
        <dbReference type="EMBL" id="HAS8539100.1"/>
    </source>
</evidence>
<keyword evidence="5 7" id="KW-0472">Membrane</keyword>
<evidence type="ECO:0000256" key="7">
    <source>
        <dbReference type="SAM" id="Phobius"/>
    </source>
</evidence>
<evidence type="ECO:0000259" key="9">
    <source>
        <dbReference type="PROSITE" id="PS51781"/>
    </source>
</evidence>
<dbReference type="InterPro" id="IPR016476">
    <property type="entry name" value="SH3_dom_pro"/>
</dbReference>
<feature type="transmembrane region" description="Helical" evidence="7">
    <location>
        <begin position="170"/>
        <end position="192"/>
    </location>
</feature>
<evidence type="ECO:0000256" key="6">
    <source>
        <dbReference type="SAM" id="Coils"/>
    </source>
</evidence>
<reference evidence="10 15" key="1">
    <citation type="submission" date="2017-01" db="EMBL/GenBank/DDBJ databases">
        <title>Complete Genome Sequence of Vibrio vulnificus FORC_053.</title>
        <authorList>
            <consortium name="Food-borne Pathogen Omics Research Center"/>
            <person name="Chung H.Y."/>
            <person name="Na E.J."/>
            <person name="Song J.S."/>
            <person name="Kim H."/>
            <person name="Lee J.-H."/>
            <person name="Ryu S."/>
            <person name="Choi S.H."/>
        </authorList>
    </citation>
    <scope>NUCLEOTIDE SEQUENCE [LARGE SCALE GENOMIC DNA]</scope>
    <source>
        <strain evidence="10 15">FORC_053</strain>
    </source>
</reference>
<keyword evidence="2 7" id="KW-0812">Transmembrane</keyword>
<dbReference type="PROSITE" id="PS51781">
    <property type="entry name" value="SH3B"/>
    <property type="match status" value="1"/>
</dbReference>
<dbReference type="Pfam" id="PF08239">
    <property type="entry name" value="SH3_3"/>
    <property type="match status" value="1"/>
</dbReference>
<dbReference type="EMBL" id="LOSH02000004">
    <property type="protein sequence ID" value="PNM68817.1"/>
    <property type="molecule type" value="Genomic_DNA"/>
</dbReference>
<proteinExistence type="predicted"/>
<evidence type="ECO:0000313" key="14">
    <source>
        <dbReference type="Proteomes" id="UP000054370"/>
    </source>
</evidence>
<dbReference type="PIRSF" id="PIRSF006158">
    <property type="entry name" value="UCP006158_SH3"/>
    <property type="match status" value="1"/>
</dbReference>
<evidence type="ECO:0000256" key="1">
    <source>
        <dbReference type="ARBA" id="ARBA00004167"/>
    </source>
</evidence>
<evidence type="ECO:0000256" key="8">
    <source>
        <dbReference type="SAM" id="SignalP"/>
    </source>
</evidence>
<evidence type="ECO:0000256" key="3">
    <source>
        <dbReference type="ARBA" id="ARBA00022729"/>
    </source>
</evidence>
<feature type="chain" id="PRO_5014503665" evidence="8">
    <location>
        <begin position="21"/>
        <end position="203"/>
    </location>
</feature>
<evidence type="ECO:0000313" key="16">
    <source>
        <dbReference type="Proteomes" id="UP000863257"/>
    </source>
</evidence>
<dbReference type="GeneID" id="93894930"/>
<accession>A0A087INM4</accession>
<keyword evidence="3 8" id="KW-0732">Signal</keyword>
<dbReference type="EMBL" id="DACRBY010000004">
    <property type="protein sequence ID" value="HAS8539100.1"/>
    <property type="molecule type" value="Genomic_DNA"/>
</dbReference>
<dbReference type="AlphaFoldDB" id="A0A087INM4"/>
<dbReference type="NCBIfam" id="TIGR04211">
    <property type="entry name" value="SH3_and_anchor"/>
    <property type="match status" value="1"/>
</dbReference>
<evidence type="ECO:0000313" key="13">
    <source>
        <dbReference type="EMBL" id="PNM68817.1"/>
    </source>
</evidence>
<name>A0A087INM4_VIBVL</name>
<reference evidence="11" key="3">
    <citation type="journal article" date="2018" name="Genome Biol.">
        <title>SKESA: strategic k-mer extension for scrupulous assemblies.</title>
        <authorList>
            <person name="Souvorov A."/>
            <person name="Agarwala R."/>
            <person name="Lipman D.J."/>
        </authorList>
    </citation>
    <scope>NUCLEOTIDE SEQUENCE</scope>
    <source>
        <strain evidence="11">BCW_3452</strain>
    </source>
</reference>
<feature type="domain" description="SH3b" evidence="9">
    <location>
        <begin position="20"/>
        <end position="86"/>
    </location>
</feature>
<dbReference type="EMBL" id="CP019290">
    <property type="protein sequence ID" value="AXX60901.1"/>
    <property type="molecule type" value="Genomic_DNA"/>
</dbReference>
<keyword evidence="4 7" id="KW-1133">Transmembrane helix</keyword>
<gene>
    <name evidence="13" type="ORF">AL548_022540</name>
    <name evidence="10" type="ORF">FORC53_2562</name>
    <name evidence="11" type="ORF">I7730_04785</name>
    <name evidence="12" type="ORF">J0J18_09050</name>
</gene>